<keyword evidence="4" id="KW-1185">Reference proteome</keyword>
<keyword evidence="1" id="KW-0472">Membrane</keyword>
<keyword evidence="1" id="KW-1133">Transmembrane helix</keyword>
<accession>A0A1G7UZS0</accession>
<evidence type="ECO:0000256" key="1">
    <source>
        <dbReference type="SAM" id="Phobius"/>
    </source>
</evidence>
<sequence length="285" mass="29443">MPATARIIFRARCFLGYPECMTISVPTTMPTRRNACRPAGIPHILKAFLLVLLLTATAAFADSAGRIVTSNAPASIVTAGASRSARPGMTVEAGDQLVTGTQGRITVRFSDESVVQLSADSEFRIDQYAFTGGRSDDDKGFFSLVKGGFRTVTGLLGKINRGTYRVTTQAATIGIRGTEYSARLDNGLHVQVDHGEISLTNRAGAFSVGEGQRAYIANRQSAPKYLNFGGGSAQPGGGGRIGGSGSGGTSIQGNTTINAAAKDMSATAVGQDNTATNAVGSIGGK</sequence>
<reference evidence="3 4" key="1">
    <citation type="submission" date="2016-10" db="EMBL/GenBank/DDBJ databases">
        <authorList>
            <person name="de Groot N.N."/>
        </authorList>
    </citation>
    <scope>NUCLEOTIDE SEQUENCE [LARGE SCALE GENOMIC DNA]</scope>
    <source>
        <strain evidence="3 4">DSM 5885</strain>
    </source>
</reference>
<organism evidence="3 4">
    <name type="scientific">Propionivibrio dicarboxylicus</name>
    <dbReference type="NCBI Taxonomy" id="83767"/>
    <lineage>
        <taxon>Bacteria</taxon>
        <taxon>Pseudomonadati</taxon>
        <taxon>Pseudomonadota</taxon>
        <taxon>Betaproteobacteria</taxon>
        <taxon>Rhodocyclales</taxon>
        <taxon>Rhodocyclaceae</taxon>
        <taxon>Propionivibrio</taxon>
    </lineage>
</organism>
<dbReference type="STRING" id="83767.SAMN05660652_00047"/>
<evidence type="ECO:0000313" key="4">
    <source>
        <dbReference type="Proteomes" id="UP000198607"/>
    </source>
</evidence>
<dbReference type="Gene3D" id="2.60.120.1440">
    <property type="match status" value="1"/>
</dbReference>
<dbReference type="OrthoDB" id="369729at2"/>
<evidence type="ECO:0000313" key="3">
    <source>
        <dbReference type="EMBL" id="SDG52996.1"/>
    </source>
</evidence>
<dbReference type="PANTHER" id="PTHR38731:SF1">
    <property type="entry name" value="FECR PROTEIN DOMAIN-CONTAINING PROTEIN"/>
    <property type="match status" value="1"/>
</dbReference>
<dbReference type="AlphaFoldDB" id="A0A1G7UZS0"/>
<keyword evidence="1" id="KW-0812">Transmembrane</keyword>
<evidence type="ECO:0000259" key="2">
    <source>
        <dbReference type="Pfam" id="PF04773"/>
    </source>
</evidence>
<dbReference type="Proteomes" id="UP000198607">
    <property type="component" value="Unassembled WGS sequence"/>
</dbReference>
<gene>
    <name evidence="3" type="ORF">SAMN05660652_00047</name>
</gene>
<feature type="domain" description="FecR protein" evidence="2">
    <location>
        <begin position="95"/>
        <end position="197"/>
    </location>
</feature>
<dbReference type="InterPro" id="IPR006860">
    <property type="entry name" value="FecR"/>
</dbReference>
<dbReference type="Pfam" id="PF04773">
    <property type="entry name" value="FecR"/>
    <property type="match status" value="1"/>
</dbReference>
<dbReference type="PANTHER" id="PTHR38731">
    <property type="entry name" value="LIPL45-RELATED LIPOPROTEIN-RELATED"/>
    <property type="match status" value="1"/>
</dbReference>
<dbReference type="EMBL" id="FNCY01000001">
    <property type="protein sequence ID" value="SDG52996.1"/>
    <property type="molecule type" value="Genomic_DNA"/>
</dbReference>
<feature type="transmembrane region" description="Helical" evidence="1">
    <location>
        <begin position="43"/>
        <end position="61"/>
    </location>
</feature>
<proteinExistence type="predicted"/>
<name>A0A1G7UZS0_9RHOO</name>
<protein>
    <submittedName>
        <fullName evidence="3">FecR family protein</fullName>
    </submittedName>
</protein>